<evidence type="ECO:0008006" key="4">
    <source>
        <dbReference type="Google" id="ProtNLM"/>
    </source>
</evidence>
<evidence type="ECO:0000313" key="3">
    <source>
        <dbReference type="Proteomes" id="UP000002066"/>
    </source>
</evidence>
<feature type="chain" id="PRO_5039190617" description="5'-nucleotidase" evidence="1">
    <location>
        <begin position="20"/>
        <end position="92"/>
    </location>
</feature>
<evidence type="ECO:0000313" key="2">
    <source>
        <dbReference type="EMBL" id="ADW04758.1"/>
    </source>
</evidence>
<gene>
    <name evidence="2" type="ordered locus">Sfla_3337</name>
</gene>
<accession>A0A8D3WJ02</accession>
<dbReference type="KEGG" id="sfa:Sfla_3337"/>
<name>A0A8D3WJ02_STRFA</name>
<dbReference type="AlphaFoldDB" id="A0A8D3WJ02"/>
<evidence type="ECO:0000256" key="1">
    <source>
        <dbReference type="SAM" id="SignalP"/>
    </source>
</evidence>
<organism evidence="2 3">
    <name type="scientific">Streptomyces pratensis (strain ATCC 33331 / IAF-45CD)</name>
    <dbReference type="NCBI Taxonomy" id="591167"/>
    <lineage>
        <taxon>Bacteria</taxon>
        <taxon>Bacillati</taxon>
        <taxon>Actinomycetota</taxon>
        <taxon>Actinomycetes</taxon>
        <taxon>Kitasatosporales</taxon>
        <taxon>Streptomycetaceae</taxon>
        <taxon>Streptomyces</taxon>
    </lineage>
</organism>
<feature type="signal peptide" evidence="1">
    <location>
        <begin position="1"/>
        <end position="19"/>
    </location>
</feature>
<protein>
    <recommendedName>
        <fullName evidence="4">5'-nucleotidase</fullName>
    </recommendedName>
</protein>
<keyword evidence="1" id="KW-0732">Signal</keyword>
<dbReference type="EMBL" id="CP002475">
    <property type="protein sequence ID" value="ADW04758.1"/>
    <property type="molecule type" value="Genomic_DNA"/>
</dbReference>
<sequence length="92" mass="9232">MSKRMLRSVLATAFVGALAYGALGVQDITWGAAQAEQATAVPGDITWGAAPTDITWGADSGDITWGAAPTDITWGAASGDITWGVAPTGPVA</sequence>
<reference evidence="2 3" key="1">
    <citation type="submission" date="2011-01" db="EMBL/GenBank/DDBJ databases">
        <title>Complete sequence of chromosome of Streptomyces flavogriseus ATCC 33331.</title>
        <authorList>
            <consortium name="US DOE Joint Genome Institute"/>
            <person name="Lucas S."/>
            <person name="Copeland A."/>
            <person name="Lapidus A."/>
            <person name="Cheng J.-F."/>
            <person name="Goodwin L."/>
            <person name="Pitluck S."/>
            <person name="Davenport K."/>
            <person name="Detter J.C."/>
            <person name="Han C."/>
            <person name="Tapia R."/>
            <person name="Land M."/>
            <person name="Hauser L."/>
            <person name="Kyrpides N."/>
            <person name="Ivanova N."/>
            <person name="Ovchinnikova G."/>
            <person name="Pagani I."/>
            <person name="Brumm P."/>
            <person name="Mead D."/>
            <person name="Woyke T."/>
        </authorList>
    </citation>
    <scope>NUCLEOTIDE SEQUENCE [LARGE SCALE GENOMIC DNA]</scope>
    <source>
        <strain evidence="3">ATCC 33331 / IAF-45CD</strain>
    </source>
</reference>
<proteinExistence type="predicted"/>
<dbReference type="Proteomes" id="UP000002066">
    <property type="component" value="Chromosome"/>
</dbReference>